<dbReference type="InterPro" id="IPR001623">
    <property type="entry name" value="DnaJ_domain"/>
</dbReference>
<evidence type="ECO:0000313" key="3">
    <source>
        <dbReference type="Proteomes" id="UP000256328"/>
    </source>
</evidence>
<dbReference type="InterPro" id="IPR018253">
    <property type="entry name" value="DnaJ_domain_CS"/>
</dbReference>
<dbReference type="Proteomes" id="UP000256328">
    <property type="component" value="Unassembled WGS sequence"/>
</dbReference>
<name>A0A3D8QEP1_9HELO</name>
<keyword evidence="3" id="KW-1185">Reference proteome</keyword>
<dbReference type="SUPFAM" id="SSF46565">
    <property type="entry name" value="Chaperone J-domain"/>
    <property type="match status" value="1"/>
</dbReference>
<dbReference type="PROSITE" id="PS50076">
    <property type="entry name" value="DNAJ_2"/>
    <property type="match status" value="1"/>
</dbReference>
<dbReference type="OrthoDB" id="10250354at2759"/>
<dbReference type="EMBL" id="PDLN01000019">
    <property type="protein sequence ID" value="RDW60289.1"/>
    <property type="molecule type" value="Genomic_DNA"/>
</dbReference>
<accession>A0A3D8QEP1</accession>
<dbReference type="PRINTS" id="PR00625">
    <property type="entry name" value="JDOMAIN"/>
</dbReference>
<dbReference type="SMART" id="SM00271">
    <property type="entry name" value="DnaJ"/>
    <property type="match status" value="1"/>
</dbReference>
<evidence type="ECO:0000313" key="2">
    <source>
        <dbReference type="EMBL" id="RDW60289.1"/>
    </source>
</evidence>
<reference evidence="2 3" key="1">
    <citation type="journal article" date="2018" name="IMA Fungus">
        <title>IMA Genome-F 9: Draft genome sequence of Annulohypoxylon stygium, Aspergillus mulundensis, Berkeleyomyces basicola (syn. Thielaviopsis basicola), Ceratocystis smalleyi, two Cercospora beticola strains, Coleophoma cylindrospora, Fusarium fracticaudum, Phialophora cf. hyalina, and Morchella septimelata.</title>
        <authorList>
            <person name="Wingfield B.D."/>
            <person name="Bills G.F."/>
            <person name="Dong Y."/>
            <person name="Huang W."/>
            <person name="Nel W.J."/>
            <person name="Swalarsk-Parry B.S."/>
            <person name="Vaghefi N."/>
            <person name="Wilken P.M."/>
            <person name="An Z."/>
            <person name="de Beer Z.W."/>
            <person name="De Vos L."/>
            <person name="Chen L."/>
            <person name="Duong T.A."/>
            <person name="Gao Y."/>
            <person name="Hammerbacher A."/>
            <person name="Kikkert J.R."/>
            <person name="Li Y."/>
            <person name="Li H."/>
            <person name="Li K."/>
            <person name="Li Q."/>
            <person name="Liu X."/>
            <person name="Ma X."/>
            <person name="Naidoo K."/>
            <person name="Pethybridge S.J."/>
            <person name="Sun J."/>
            <person name="Steenkamp E.T."/>
            <person name="van der Nest M.A."/>
            <person name="van Wyk S."/>
            <person name="Wingfield M.J."/>
            <person name="Xiong C."/>
            <person name="Yue Q."/>
            <person name="Zhang X."/>
        </authorList>
    </citation>
    <scope>NUCLEOTIDE SEQUENCE [LARGE SCALE GENOMIC DNA]</scope>
    <source>
        <strain evidence="2 3">BP5796</strain>
    </source>
</reference>
<dbReference type="InterPro" id="IPR036869">
    <property type="entry name" value="J_dom_sf"/>
</dbReference>
<dbReference type="GO" id="GO:0005634">
    <property type="term" value="C:nucleus"/>
    <property type="evidence" value="ECO:0007669"/>
    <property type="project" value="TreeGrafter"/>
</dbReference>
<evidence type="ECO:0000259" key="1">
    <source>
        <dbReference type="PROSITE" id="PS50076"/>
    </source>
</evidence>
<dbReference type="PANTHER" id="PTHR45504">
    <property type="entry name" value="CHAPERONE DNAJ-DOMAIN SUPERFAMILY PROTEIN"/>
    <property type="match status" value="1"/>
</dbReference>
<gene>
    <name evidence="2" type="ORF">BP5796_11895</name>
</gene>
<dbReference type="Pfam" id="PF00226">
    <property type="entry name" value="DnaJ"/>
    <property type="match status" value="1"/>
</dbReference>
<dbReference type="PROSITE" id="PS00636">
    <property type="entry name" value="DNAJ_1"/>
    <property type="match status" value="1"/>
</dbReference>
<dbReference type="GO" id="GO:0005737">
    <property type="term" value="C:cytoplasm"/>
    <property type="evidence" value="ECO:0007669"/>
    <property type="project" value="TreeGrafter"/>
</dbReference>
<dbReference type="PANTHER" id="PTHR45504:SF3">
    <property type="entry name" value="CHAPERONE DNAJ-DOMAIN SUPERFAMILY PROTEIN"/>
    <property type="match status" value="1"/>
</dbReference>
<dbReference type="AlphaFoldDB" id="A0A3D8QEP1"/>
<organism evidence="2 3">
    <name type="scientific">Coleophoma crateriformis</name>
    <dbReference type="NCBI Taxonomy" id="565419"/>
    <lineage>
        <taxon>Eukaryota</taxon>
        <taxon>Fungi</taxon>
        <taxon>Dikarya</taxon>
        <taxon>Ascomycota</taxon>
        <taxon>Pezizomycotina</taxon>
        <taxon>Leotiomycetes</taxon>
        <taxon>Helotiales</taxon>
        <taxon>Dermateaceae</taxon>
        <taxon>Coleophoma</taxon>
    </lineage>
</organism>
<dbReference type="CDD" id="cd06257">
    <property type="entry name" value="DnaJ"/>
    <property type="match status" value="1"/>
</dbReference>
<proteinExistence type="predicted"/>
<protein>
    <recommendedName>
        <fullName evidence="1">J domain-containing protein</fullName>
    </recommendedName>
</protein>
<comment type="caution">
    <text evidence="2">The sequence shown here is derived from an EMBL/GenBank/DDBJ whole genome shotgun (WGS) entry which is preliminary data.</text>
</comment>
<feature type="domain" description="J" evidence="1">
    <location>
        <begin position="11"/>
        <end position="76"/>
    </location>
</feature>
<dbReference type="Gene3D" id="1.10.287.110">
    <property type="entry name" value="DnaJ domain"/>
    <property type="match status" value="1"/>
</dbReference>
<sequence length="351" mass="41121">MEEALFTMEHDYYAILEVPFDADVAIIRTQYKRLALVRHPDKNGSTAESVAQFQKLQEAHNCLCDADLRKEYDDFYAKLEAAREARKKRQEEAAEKAAKKEARDHAEALARHKMADMERDRLYLEDPDQRYRWAQYYDYFHQLDHEVAKSKHHDQMLDEYLQFCYAARKESAMEEATLVRDVAKIEGLLDLIRDQNDFENRQVRELAARQRDLWSQLVATVTGTTLRERRFVADIKLRQERRTRAQKIKAEQLLEMKARLAKVQEILPIYTAEIGKIRTYRAAETETPLSRIFKEQQSAMADDEHGHMSEQEMFFELTFNRLRRFGLTGDALREEIDLAAARVGLAPAGDL</sequence>